<dbReference type="CDD" id="cd00033">
    <property type="entry name" value="CCP"/>
    <property type="match status" value="2"/>
</dbReference>
<dbReference type="SUPFAM" id="SSF57184">
    <property type="entry name" value="Growth factor receptor domain"/>
    <property type="match status" value="2"/>
</dbReference>
<dbReference type="PROSITE" id="PS00010">
    <property type="entry name" value="ASX_HYDROXYL"/>
    <property type="match status" value="2"/>
</dbReference>
<dbReference type="EMBL" id="JAIWYP010000008">
    <property type="protein sequence ID" value="KAH3787401.1"/>
    <property type="molecule type" value="Genomic_DNA"/>
</dbReference>
<dbReference type="SMART" id="SM00179">
    <property type="entry name" value="EGF_CA"/>
    <property type="match status" value="2"/>
</dbReference>
<dbReference type="PROSITE" id="PS01186">
    <property type="entry name" value="EGF_2"/>
    <property type="match status" value="2"/>
</dbReference>
<evidence type="ECO:0000256" key="3">
    <source>
        <dbReference type="ARBA" id="ARBA00022536"/>
    </source>
</evidence>
<dbReference type="PROSITE" id="PS50026">
    <property type="entry name" value="EGF_3"/>
    <property type="match status" value="2"/>
</dbReference>
<dbReference type="PANTHER" id="PTHR46343:SF2">
    <property type="entry name" value="SUSHI_VON WILLEBRAND FACTOR TYPE A_EGF_PENTRAXIN DOMAIN-CONTAINING 1"/>
    <property type="match status" value="1"/>
</dbReference>
<feature type="domain" description="EGF-like" evidence="12">
    <location>
        <begin position="1016"/>
        <end position="1051"/>
    </location>
</feature>
<dbReference type="Gene3D" id="2.10.70.10">
    <property type="entry name" value="Complement Module, domain 1"/>
    <property type="match status" value="4"/>
</dbReference>
<reference evidence="15" key="1">
    <citation type="journal article" date="2019" name="bioRxiv">
        <title>The Genome of the Zebra Mussel, Dreissena polymorpha: A Resource for Invasive Species Research.</title>
        <authorList>
            <person name="McCartney M.A."/>
            <person name="Auch B."/>
            <person name="Kono T."/>
            <person name="Mallez S."/>
            <person name="Zhang Y."/>
            <person name="Obille A."/>
            <person name="Becker A."/>
            <person name="Abrahante J.E."/>
            <person name="Garbe J."/>
            <person name="Badalamenti J.P."/>
            <person name="Herman A."/>
            <person name="Mangelson H."/>
            <person name="Liachko I."/>
            <person name="Sullivan S."/>
            <person name="Sone E.D."/>
            <person name="Koren S."/>
            <person name="Silverstein K.A.T."/>
            <person name="Beckman K.B."/>
            <person name="Gohl D.M."/>
        </authorList>
    </citation>
    <scope>NUCLEOTIDE SEQUENCE</scope>
    <source>
        <strain evidence="15">Duluth1</strain>
        <tissue evidence="15">Whole animal</tissue>
    </source>
</reference>
<feature type="signal peptide" evidence="11">
    <location>
        <begin position="1"/>
        <end position="21"/>
    </location>
</feature>
<dbReference type="OrthoDB" id="6162024at2759"/>
<dbReference type="InterPro" id="IPR036383">
    <property type="entry name" value="TSP1_rpt_sf"/>
</dbReference>
<dbReference type="InterPro" id="IPR000152">
    <property type="entry name" value="EGF-type_Asp/Asn_hydroxyl_site"/>
</dbReference>
<reference evidence="15" key="2">
    <citation type="submission" date="2020-11" db="EMBL/GenBank/DDBJ databases">
        <authorList>
            <person name="McCartney M.A."/>
            <person name="Auch B."/>
            <person name="Kono T."/>
            <person name="Mallez S."/>
            <person name="Becker A."/>
            <person name="Gohl D.M."/>
            <person name="Silverstein K.A.T."/>
            <person name="Koren S."/>
            <person name="Bechman K.B."/>
            <person name="Herman A."/>
            <person name="Abrahante J.E."/>
            <person name="Garbe J."/>
        </authorList>
    </citation>
    <scope>NUCLEOTIDE SEQUENCE</scope>
    <source>
        <strain evidence="15">Duluth1</strain>
        <tissue evidence="15">Whole animal</tissue>
    </source>
</reference>
<dbReference type="SUPFAM" id="SSF57535">
    <property type="entry name" value="Complement control module/SCR domain"/>
    <property type="match status" value="4"/>
</dbReference>
<evidence type="ECO:0000256" key="11">
    <source>
        <dbReference type="SAM" id="SignalP"/>
    </source>
</evidence>
<evidence type="ECO:0000259" key="12">
    <source>
        <dbReference type="PROSITE" id="PS50026"/>
    </source>
</evidence>
<dbReference type="SMART" id="SM00032">
    <property type="entry name" value="CCP"/>
    <property type="match status" value="4"/>
</dbReference>
<accession>A0A9D4ITC0</accession>
<dbReference type="GO" id="GO:0005576">
    <property type="term" value="C:extracellular region"/>
    <property type="evidence" value="ECO:0007669"/>
    <property type="project" value="UniProtKB-SubCell"/>
</dbReference>
<dbReference type="InterPro" id="IPR035976">
    <property type="entry name" value="Sushi/SCR/CCP_sf"/>
</dbReference>
<keyword evidence="9" id="KW-0768">Sushi</keyword>
<dbReference type="SMART" id="SM01411">
    <property type="entry name" value="Ephrin_rec_like"/>
    <property type="match status" value="3"/>
</dbReference>
<dbReference type="InterPro" id="IPR000884">
    <property type="entry name" value="TSP1_rpt"/>
</dbReference>
<dbReference type="PROSITE" id="PS50923">
    <property type="entry name" value="SUSHI"/>
    <property type="match status" value="4"/>
</dbReference>
<dbReference type="InterPro" id="IPR000436">
    <property type="entry name" value="Sushi_SCR_CCP_dom"/>
</dbReference>
<feature type="domain" description="Sushi" evidence="14">
    <location>
        <begin position="506"/>
        <end position="568"/>
    </location>
</feature>
<feature type="disulfide bond" evidence="8">
    <location>
        <begin position="1020"/>
        <end position="1030"/>
    </location>
</feature>
<evidence type="ECO:0008006" key="17">
    <source>
        <dbReference type="Google" id="ProtNLM"/>
    </source>
</evidence>
<dbReference type="InterPro" id="IPR009030">
    <property type="entry name" value="Growth_fac_rcpt_cys_sf"/>
</dbReference>
<keyword evidence="16" id="KW-1185">Reference proteome</keyword>
<evidence type="ECO:0000256" key="1">
    <source>
        <dbReference type="ARBA" id="ARBA00004613"/>
    </source>
</evidence>
<evidence type="ECO:0000256" key="8">
    <source>
        <dbReference type="PROSITE-ProRule" id="PRU00076"/>
    </source>
</evidence>
<dbReference type="Pfam" id="PF00084">
    <property type="entry name" value="Sushi"/>
    <property type="match status" value="3"/>
</dbReference>
<dbReference type="PANTHER" id="PTHR46343">
    <property type="entry name" value="HYR DOMAIN-CONTAINING PROTEIN"/>
    <property type="match status" value="1"/>
</dbReference>
<feature type="domain" description="EGF-like" evidence="12">
    <location>
        <begin position="1053"/>
        <end position="1089"/>
    </location>
</feature>
<evidence type="ECO:0000256" key="7">
    <source>
        <dbReference type="ARBA" id="ARBA00023180"/>
    </source>
</evidence>
<feature type="chain" id="PRO_5039468342" description="Sushi, von Willebrand factor type A, EGF and pentraxin domain-containing protein 1" evidence="11">
    <location>
        <begin position="22"/>
        <end position="1506"/>
    </location>
</feature>
<name>A0A9D4ITC0_DREPO</name>
<dbReference type="InterPro" id="IPR000742">
    <property type="entry name" value="EGF"/>
</dbReference>
<dbReference type="PROSITE" id="PS50825">
    <property type="entry name" value="HYR"/>
    <property type="match status" value="2"/>
</dbReference>
<keyword evidence="10" id="KW-0472">Membrane</keyword>
<feature type="domain" description="Sushi" evidence="14">
    <location>
        <begin position="230"/>
        <end position="288"/>
    </location>
</feature>
<feature type="domain" description="Sushi" evidence="14">
    <location>
        <begin position="289"/>
        <end position="347"/>
    </location>
</feature>
<dbReference type="Gene3D" id="2.20.100.10">
    <property type="entry name" value="Thrombospondin type-1 (TSP1) repeat"/>
    <property type="match status" value="1"/>
</dbReference>
<dbReference type="Pfam" id="PF02494">
    <property type="entry name" value="HYR"/>
    <property type="match status" value="1"/>
</dbReference>
<dbReference type="FunFam" id="2.20.100.10:FF:000067">
    <property type="entry name" value="Hemicentin 1"/>
    <property type="match status" value="1"/>
</dbReference>
<feature type="disulfide bond" evidence="8">
    <location>
        <begin position="1041"/>
        <end position="1050"/>
    </location>
</feature>
<feature type="domain" description="HYR" evidence="13">
    <location>
        <begin position="346"/>
        <end position="434"/>
    </location>
</feature>
<organism evidence="15 16">
    <name type="scientific">Dreissena polymorpha</name>
    <name type="common">Zebra mussel</name>
    <name type="synonym">Mytilus polymorpha</name>
    <dbReference type="NCBI Taxonomy" id="45954"/>
    <lineage>
        <taxon>Eukaryota</taxon>
        <taxon>Metazoa</taxon>
        <taxon>Spiralia</taxon>
        <taxon>Lophotrochozoa</taxon>
        <taxon>Mollusca</taxon>
        <taxon>Bivalvia</taxon>
        <taxon>Autobranchia</taxon>
        <taxon>Heteroconchia</taxon>
        <taxon>Euheterodonta</taxon>
        <taxon>Imparidentia</taxon>
        <taxon>Neoheterodontei</taxon>
        <taxon>Myida</taxon>
        <taxon>Dreissenoidea</taxon>
        <taxon>Dreissenidae</taxon>
        <taxon>Dreissena</taxon>
    </lineage>
</organism>
<keyword evidence="5" id="KW-0677">Repeat</keyword>
<dbReference type="Pfam" id="PF07699">
    <property type="entry name" value="Ephrin_rec_like"/>
    <property type="match status" value="3"/>
</dbReference>
<comment type="caution">
    <text evidence="15">The sequence shown here is derived from an EMBL/GenBank/DDBJ whole genome shotgun (WGS) entry which is preliminary data.</text>
</comment>
<evidence type="ECO:0000256" key="10">
    <source>
        <dbReference type="SAM" id="Phobius"/>
    </source>
</evidence>
<keyword evidence="10" id="KW-0812">Transmembrane</keyword>
<dbReference type="SMART" id="SM00181">
    <property type="entry name" value="EGF"/>
    <property type="match status" value="2"/>
</dbReference>
<dbReference type="Proteomes" id="UP000828390">
    <property type="component" value="Unassembled WGS sequence"/>
</dbReference>
<evidence type="ECO:0000313" key="15">
    <source>
        <dbReference type="EMBL" id="KAH3787401.1"/>
    </source>
</evidence>
<gene>
    <name evidence="15" type="ORF">DPMN_165525</name>
</gene>
<feature type="domain" description="HYR" evidence="13">
    <location>
        <begin position="135"/>
        <end position="231"/>
    </location>
</feature>
<keyword evidence="4 11" id="KW-0732">Signal</keyword>
<dbReference type="Gene3D" id="2.10.25.10">
    <property type="entry name" value="Laminin"/>
    <property type="match status" value="2"/>
</dbReference>
<dbReference type="PROSITE" id="PS00022">
    <property type="entry name" value="EGF_1"/>
    <property type="match status" value="2"/>
</dbReference>
<keyword evidence="10" id="KW-1133">Transmembrane helix</keyword>
<feature type="disulfide bond" evidence="8">
    <location>
        <begin position="1079"/>
        <end position="1088"/>
    </location>
</feature>
<evidence type="ECO:0000256" key="6">
    <source>
        <dbReference type="ARBA" id="ARBA00023157"/>
    </source>
</evidence>
<dbReference type="Pfam" id="PF00090">
    <property type="entry name" value="TSP_1"/>
    <property type="match status" value="1"/>
</dbReference>
<evidence type="ECO:0000259" key="13">
    <source>
        <dbReference type="PROSITE" id="PS50825"/>
    </source>
</evidence>
<evidence type="ECO:0000256" key="2">
    <source>
        <dbReference type="ARBA" id="ARBA00022525"/>
    </source>
</evidence>
<dbReference type="Gene3D" id="2.10.50.10">
    <property type="entry name" value="Tumor Necrosis Factor Receptor, subunit A, domain 2"/>
    <property type="match status" value="3"/>
</dbReference>
<dbReference type="InterPro" id="IPR011641">
    <property type="entry name" value="Tyr-kin_ephrin_A/B_rcpt-like"/>
</dbReference>
<keyword evidence="7" id="KW-0325">Glycoprotein</keyword>
<dbReference type="SUPFAM" id="SSF57196">
    <property type="entry name" value="EGF/Laminin"/>
    <property type="match status" value="2"/>
</dbReference>
<feature type="transmembrane region" description="Helical" evidence="10">
    <location>
        <begin position="1453"/>
        <end position="1476"/>
    </location>
</feature>
<keyword evidence="2" id="KW-0964">Secreted</keyword>
<protein>
    <recommendedName>
        <fullName evidence="17">Sushi, von Willebrand factor type A, EGF and pentraxin domain-containing protein 1</fullName>
    </recommendedName>
</protein>
<dbReference type="PROSITE" id="PS50092">
    <property type="entry name" value="TSP1"/>
    <property type="match status" value="1"/>
</dbReference>
<sequence length="1506" mass="164401">MMEHWIVCFIAASVLLSDGKSQINAGATNDREDILSKQEDGCPVRQNYEAVHCTSNYTEHVKSSRKIPDGVTCYLKGLDIELSVTCHKYHVTEAVGGHLNVRHKRFSWVVAPALGLPIFCGYFCRLMRYLRSYLKDDPPPNHPPYIRTPGVLKQSSPIFAKSGETSAEVSWTEPAIYDNDEGRFLPITVSPNNVRSGGRFSEGGHTIFFSATDSGGLAVQTSLYFEVKVIRCGYAPTLSNGYLSCGSGGTLGSVCTVLCEQGYLSSQSASLVCSETGSWSGGQPRCDPVKCGPTPRVKHGEVRCTTGNSVYGSYCQLVCLPGYSASGISLVSCNSNGQWSEPSTCVDTQPPHFINGECPTNIQVPIDSPNNTAAVFWDVPKGTDNSNENVTIMEMHGYRPGQRLNVGVTRVTYTINDSSNNVGGNCSFLVQVQSISCKPPYITTRGQENLRYDCPNLYTYGAQCTLSCIGGYPLEGATQIRCLKDRNDNIDWLWNKDDMKPFCKETNCTQLREPRNGAMSCSAWTYGQMCIMQCQKGYDVPASTYGEFVCGKSDGNWRPNDHVPDCSATVYPHNMHLPSDFYYYTDKCNSSAENLLEIQENFVMALSASRFLEYCRNNPDCQAKYVRVSCGPTSSRRKRDIHRNPRPERFAYIVEFEIILPLNIVDDETKQEAIARTEEKLSGVSRNIRRAAMDGLFDIPGLRVENDSVEVGLPIIQCPNGMVPRPTENTCVGCPVGQFMSNITDRCEVCPIGGYQNMPNSVVCKTCPLASNTTSNASTGITQCRAYCPPGEYSPTGLSPCAKCPSDSYQDSAMSRGCQSCPSGTRTPAEGATSKSSCIAYDVQISSALTVETNATASELTLTTWLLLRINQSQHFSVITSSGAHSLVLTFAPTLSLRILGLPICQTGIAVKAMKWTYLALVIDHNNVAVFINGNEVCRNATNLPTRNNIVTSTDSFHFAGDVQLSNTKIALRSSTREEIKQWSTTCASYATAEYNIDALVKTTGARVIIPSMCDAIDECMSNPCGPYDCVNTIGDFHCRCSNGYTGRQCQFPPNFCTANECENGARCINGVSNYTCACTYGFQGQLCEKKAVDGNWSSWADWSACSSTCGGGFKRRSRSCDNPPPDPEGTMCPGESVTTEVCNNKTCPECIQLRRSPGVIVNCNDTVDILRCTISCTQGLYFAMPHLPVYECGLATGYVWNHQSEKNPTATLPSCSEVEPPSNTDLGFVAHYDLTCSDKNVQALRNQVDVKIRELGCVRENTCTINVKSEECNTSTPHGVTIKIEMKPNSEDGIHQYNKTSDSVNTYVEHIIDLDKAAQHIANQSHDFFQVTLDEKQYNVNPGASGLGVVSSMNCPTGSVRLDMFCAQCPVGTYSDGGAIILCPVGYYQDETGQTECKKCPAGHTTFGIGSLKLADCINDYNVHAGNKETSEKESTKFVVHVYSEGSSDTTAIALGVSGAVLLLILSSIVCLFMYRRKANGTPTLGEVSCQLICRFRNGRSSKPI</sequence>
<evidence type="ECO:0000256" key="5">
    <source>
        <dbReference type="ARBA" id="ARBA00022737"/>
    </source>
</evidence>
<evidence type="ECO:0000313" key="16">
    <source>
        <dbReference type="Proteomes" id="UP000828390"/>
    </source>
</evidence>
<feature type="domain" description="Sushi" evidence="14">
    <location>
        <begin position="435"/>
        <end position="505"/>
    </location>
</feature>
<evidence type="ECO:0000256" key="9">
    <source>
        <dbReference type="PROSITE-ProRule" id="PRU00302"/>
    </source>
</evidence>
<dbReference type="InterPro" id="IPR043555">
    <property type="entry name" value="SRPX-like"/>
</dbReference>
<dbReference type="GO" id="GO:0005509">
    <property type="term" value="F:calcium ion binding"/>
    <property type="evidence" value="ECO:0007669"/>
    <property type="project" value="InterPro"/>
</dbReference>
<comment type="caution">
    <text evidence="8">Lacks conserved residue(s) required for the propagation of feature annotation.</text>
</comment>
<comment type="subcellular location">
    <subcellularLocation>
        <location evidence="1">Secreted</location>
    </subcellularLocation>
</comment>
<evidence type="ECO:0000259" key="14">
    <source>
        <dbReference type="PROSITE" id="PS50923"/>
    </source>
</evidence>
<dbReference type="InterPro" id="IPR001881">
    <property type="entry name" value="EGF-like_Ca-bd_dom"/>
</dbReference>
<proteinExistence type="predicted"/>
<dbReference type="InterPro" id="IPR003410">
    <property type="entry name" value="HYR_dom"/>
</dbReference>
<dbReference type="SMART" id="SM00209">
    <property type="entry name" value="TSP1"/>
    <property type="match status" value="1"/>
</dbReference>
<evidence type="ECO:0000256" key="4">
    <source>
        <dbReference type="ARBA" id="ARBA00022729"/>
    </source>
</evidence>
<dbReference type="Pfam" id="PF00008">
    <property type="entry name" value="EGF"/>
    <property type="match status" value="1"/>
</dbReference>
<dbReference type="SUPFAM" id="SSF82895">
    <property type="entry name" value="TSP-1 type 1 repeat"/>
    <property type="match status" value="1"/>
</dbReference>
<feature type="disulfide bond" evidence="9">
    <location>
        <begin position="259"/>
        <end position="286"/>
    </location>
</feature>
<dbReference type="CDD" id="cd00054">
    <property type="entry name" value="EGF_CA"/>
    <property type="match status" value="2"/>
</dbReference>
<keyword evidence="3 8" id="KW-0245">EGF-like domain</keyword>
<keyword evidence="6 8" id="KW-1015">Disulfide bond</keyword>